<keyword evidence="5" id="KW-0698">rRNA processing</keyword>
<accession>A0A8S1E3P0</accession>
<sequence length="233" mass="25008">MNGSSEGDVVVPGDVVRLTGVKGKVVLGPGLARTGEGVHATKCGVLRKGGNNIFYVDSRQKKYVPAKGECVLGVVTNARGDMFKVDIGSSDEASVSYLAFENATKKNRPLVNVGDVLFGRLLVASKDMEPELVCVDSHGKKGRLGVLPDGGFLFTCSLNLVRKLLRPECPLLEALGKQLAFELVVGLNGRVWLRTGSVRETLLVADAVLAYQHLQPHQVQHAVDQLIYQLSSS</sequence>
<dbReference type="SUPFAM" id="SSF110324">
    <property type="entry name" value="Ribosomal L27 protein-like"/>
    <property type="match status" value="1"/>
</dbReference>
<reference evidence="12 13" key="1">
    <citation type="submission" date="2020-04" db="EMBL/GenBank/DDBJ databases">
        <authorList>
            <person name="Alioto T."/>
            <person name="Alioto T."/>
            <person name="Gomez Garrido J."/>
        </authorList>
    </citation>
    <scope>NUCLEOTIDE SEQUENCE [LARGE SCALE GENOMIC DNA]</scope>
</reference>
<protein>
    <recommendedName>
        <fullName evidence="10">Exosome complex component RRP40</fullName>
    </recommendedName>
    <alternativeName>
        <fullName evidence="9">Ribosomal RNA-processing protein 40</fullName>
    </alternativeName>
</protein>
<dbReference type="InterPro" id="IPR049469">
    <property type="entry name" value="RRP40_KH-I"/>
</dbReference>
<evidence type="ECO:0000256" key="9">
    <source>
        <dbReference type="ARBA" id="ARBA00030615"/>
    </source>
</evidence>
<evidence type="ECO:0000256" key="8">
    <source>
        <dbReference type="ARBA" id="ARBA00023242"/>
    </source>
</evidence>
<dbReference type="CDD" id="cd05790">
    <property type="entry name" value="S1_Rrp40"/>
    <property type="match status" value="1"/>
</dbReference>
<dbReference type="Gene3D" id="2.40.50.100">
    <property type="match status" value="1"/>
</dbReference>
<evidence type="ECO:0000313" key="12">
    <source>
        <dbReference type="EMBL" id="CAB3384802.1"/>
    </source>
</evidence>
<dbReference type="PANTHER" id="PTHR21321">
    <property type="entry name" value="PNAS-3 RELATED"/>
    <property type="match status" value="1"/>
</dbReference>
<evidence type="ECO:0000313" key="13">
    <source>
        <dbReference type="Proteomes" id="UP000494165"/>
    </source>
</evidence>
<dbReference type="InterPro" id="IPR012340">
    <property type="entry name" value="NA-bd_OB-fold"/>
</dbReference>
<keyword evidence="4" id="KW-0963">Cytoplasm</keyword>
<dbReference type="GO" id="GO:0005730">
    <property type="term" value="C:nucleolus"/>
    <property type="evidence" value="ECO:0007669"/>
    <property type="project" value="UniProtKB-SubCell"/>
</dbReference>
<dbReference type="Pfam" id="PF15985">
    <property type="entry name" value="KH_6"/>
    <property type="match status" value="1"/>
</dbReference>
<gene>
    <name evidence="12" type="ORF">CLODIP_2_CD13519</name>
</gene>
<feature type="domain" description="K Homology" evidence="11">
    <location>
        <begin position="151"/>
        <end position="198"/>
    </location>
</feature>
<proteinExistence type="inferred from homology"/>
<dbReference type="GO" id="GO:0071038">
    <property type="term" value="P:TRAMP-dependent tRNA surveillance pathway"/>
    <property type="evidence" value="ECO:0007669"/>
    <property type="project" value="TreeGrafter"/>
</dbReference>
<dbReference type="Gene3D" id="2.40.50.140">
    <property type="entry name" value="Nucleic acid-binding proteins"/>
    <property type="match status" value="1"/>
</dbReference>
<evidence type="ECO:0000256" key="7">
    <source>
        <dbReference type="ARBA" id="ARBA00022884"/>
    </source>
</evidence>
<dbReference type="FunFam" id="2.40.50.140:FF:000112">
    <property type="entry name" value="Exosome complex component RRP40"/>
    <property type="match status" value="1"/>
</dbReference>
<dbReference type="GO" id="GO:0010468">
    <property type="term" value="P:regulation of gene expression"/>
    <property type="evidence" value="ECO:0007669"/>
    <property type="project" value="UniProtKB-ARBA"/>
</dbReference>
<evidence type="ECO:0000256" key="5">
    <source>
        <dbReference type="ARBA" id="ARBA00022552"/>
    </source>
</evidence>
<dbReference type="GO" id="GO:0034475">
    <property type="term" value="P:U4 snRNA 3'-end processing"/>
    <property type="evidence" value="ECO:0007669"/>
    <property type="project" value="TreeGrafter"/>
</dbReference>
<dbReference type="GO" id="GO:0071034">
    <property type="term" value="P:CUT catabolic process"/>
    <property type="evidence" value="ECO:0007669"/>
    <property type="project" value="TreeGrafter"/>
</dbReference>
<keyword evidence="13" id="KW-1185">Reference proteome</keyword>
<dbReference type="SUPFAM" id="SSF54791">
    <property type="entry name" value="Eukaryotic type KH-domain (KH-domain type I)"/>
    <property type="match status" value="1"/>
</dbReference>
<dbReference type="Proteomes" id="UP000494165">
    <property type="component" value="Unassembled WGS sequence"/>
</dbReference>
<evidence type="ECO:0000256" key="4">
    <source>
        <dbReference type="ARBA" id="ARBA00022490"/>
    </source>
</evidence>
<dbReference type="GO" id="GO:0000467">
    <property type="term" value="P:exonucleolytic trimming to generate mature 3'-end of 5.8S rRNA from tricistronic rRNA transcript (SSU-rRNA, 5.8S rRNA, LSU-rRNA)"/>
    <property type="evidence" value="ECO:0007669"/>
    <property type="project" value="TreeGrafter"/>
</dbReference>
<dbReference type="InterPro" id="IPR026699">
    <property type="entry name" value="Exosome_RNA_bind1/RRP40/RRP4"/>
</dbReference>
<evidence type="ECO:0000256" key="2">
    <source>
        <dbReference type="ARBA" id="ARBA00004604"/>
    </source>
</evidence>
<evidence type="ECO:0000256" key="3">
    <source>
        <dbReference type="ARBA" id="ARBA00007841"/>
    </source>
</evidence>
<dbReference type="EMBL" id="CADEPI010000372">
    <property type="protein sequence ID" value="CAB3384802.1"/>
    <property type="molecule type" value="Genomic_DNA"/>
</dbReference>
<evidence type="ECO:0000256" key="1">
    <source>
        <dbReference type="ARBA" id="ARBA00004496"/>
    </source>
</evidence>
<dbReference type="Gene3D" id="3.30.1370.10">
    <property type="entry name" value="K Homology domain, type 1"/>
    <property type="match status" value="1"/>
</dbReference>
<dbReference type="InterPro" id="IPR004088">
    <property type="entry name" value="KH_dom_type_1"/>
</dbReference>
<dbReference type="GO" id="GO:0071035">
    <property type="term" value="P:nuclear polyadenylation-dependent rRNA catabolic process"/>
    <property type="evidence" value="ECO:0007669"/>
    <property type="project" value="TreeGrafter"/>
</dbReference>
<evidence type="ECO:0000256" key="6">
    <source>
        <dbReference type="ARBA" id="ARBA00022835"/>
    </source>
</evidence>
<keyword evidence="7" id="KW-0694">RNA-binding</keyword>
<dbReference type="SUPFAM" id="SSF50249">
    <property type="entry name" value="Nucleic acid-binding proteins"/>
    <property type="match status" value="1"/>
</dbReference>
<comment type="similarity">
    <text evidence="3">Belongs to the RRP40 family.</text>
</comment>
<evidence type="ECO:0000259" key="11">
    <source>
        <dbReference type="Pfam" id="PF15985"/>
    </source>
</evidence>
<organism evidence="12 13">
    <name type="scientific">Cloeon dipterum</name>
    <dbReference type="NCBI Taxonomy" id="197152"/>
    <lineage>
        <taxon>Eukaryota</taxon>
        <taxon>Metazoa</taxon>
        <taxon>Ecdysozoa</taxon>
        <taxon>Arthropoda</taxon>
        <taxon>Hexapoda</taxon>
        <taxon>Insecta</taxon>
        <taxon>Pterygota</taxon>
        <taxon>Palaeoptera</taxon>
        <taxon>Ephemeroptera</taxon>
        <taxon>Pisciforma</taxon>
        <taxon>Baetidae</taxon>
        <taxon>Cloeon</taxon>
    </lineage>
</organism>
<keyword evidence="8" id="KW-0539">Nucleus</keyword>
<dbReference type="OrthoDB" id="340500at2759"/>
<dbReference type="PANTHER" id="PTHR21321:SF1">
    <property type="entry name" value="EXOSOME COMPLEX COMPONENT RRP40"/>
    <property type="match status" value="1"/>
</dbReference>
<dbReference type="CDD" id="cd22526">
    <property type="entry name" value="KH-I_Rrp40"/>
    <property type="match status" value="1"/>
</dbReference>
<dbReference type="GO" id="GO:0071051">
    <property type="term" value="P:poly(A)-dependent snoRNA 3'-end processing"/>
    <property type="evidence" value="ECO:0007669"/>
    <property type="project" value="TreeGrafter"/>
</dbReference>
<name>A0A8S1E3P0_9INSE</name>
<dbReference type="InterPro" id="IPR036612">
    <property type="entry name" value="KH_dom_type_1_sf"/>
</dbReference>
<dbReference type="InterPro" id="IPR037319">
    <property type="entry name" value="Rrp40_S1"/>
</dbReference>
<keyword evidence="6" id="KW-0271">Exosome</keyword>
<comment type="caution">
    <text evidence="12">The sequence shown here is derived from an EMBL/GenBank/DDBJ whole genome shotgun (WGS) entry which is preliminary data.</text>
</comment>
<evidence type="ECO:0000256" key="10">
    <source>
        <dbReference type="ARBA" id="ARBA00069899"/>
    </source>
</evidence>
<dbReference type="GO" id="GO:0000177">
    <property type="term" value="C:cytoplasmic exosome (RNase complex)"/>
    <property type="evidence" value="ECO:0007669"/>
    <property type="project" value="TreeGrafter"/>
</dbReference>
<dbReference type="GO" id="GO:0003723">
    <property type="term" value="F:RNA binding"/>
    <property type="evidence" value="ECO:0007669"/>
    <property type="project" value="UniProtKB-KW"/>
</dbReference>
<dbReference type="Pfam" id="PF21262">
    <property type="entry name" value="RRP40_S1"/>
    <property type="match status" value="1"/>
</dbReference>
<dbReference type="AlphaFoldDB" id="A0A8S1E3P0"/>
<comment type="subcellular location">
    <subcellularLocation>
        <location evidence="1">Cytoplasm</location>
    </subcellularLocation>
    <subcellularLocation>
        <location evidence="2">Nucleus</location>
        <location evidence="2">Nucleolus</location>
    </subcellularLocation>
</comment>
<dbReference type="GO" id="GO:0000176">
    <property type="term" value="C:nuclear exosome (RNase complex)"/>
    <property type="evidence" value="ECO:0007669"/>
    <property type="project" value="TreeGrafter"/>
</dbReference>
<dbReference type="FunFam" id="3.30.1370.10:FF:000038">
    <property type="entry name" value="exosome complex component RRP40"/>
    <property type="match status" value="1"/>
</dbReference>